<dbReference type="GeneTree" id="ENSGT00490000044642"/>
<dbReference type="OMA" id="HESDGEC"/>
<keyword evidence="4" id="KW-1185">Reference proteome</keyword>
<dbReference type="Pfam" id="PF00665">
    <property type="entry name" value="rve"/>
    <property type="match status" value="1"/>
</dbReference>
<reference evidence="3" key="3">
    <citation type="submission" date="2025-09" db="UniProtKB">
        <authorList>
            <consortium name="Ensembl"/>
        </authorList>
    </citation>
    <scope>IDENTIFICATION</scope>
</reference>
<organism evidence="3 4">
    <name type="scientific">Sparus aurata</name>
    <name type="common">Gilthead sea bream</name>
    <dbReference type="NCBI Taxonomy" id="8175"/>
    <lineage>
        <taxon>Eukaryota</taxon>
        <taxon>Metazoa</taxon>
        <taxon>Chordata</taxon>
        <taxon>Craniata</taxon>
        <taxon>Vertebrata</taxon>
        <taxon>Euteleostomi</taxon>
        <taxon>Actinopterygii</taxon>
        <taxon>Neopterygii</taxon>
        <taxon>Teleostei</taxon>
        <taxon>Neoteleostei</taxon>
        <taxon>Acanthomorphata</taxon>
        <taxon>Eupercaria</taxon>
        <taxon>Spariformes</taxon>
        <taxon>Sparidae</taxon>
        <taxon>Sparus</taxon>
    </lineage>
</organism>
<dbReference type="AlphaFoldDB" id="A0A671TJ49"/>
<feature type="domain" description="Integrase catalytic" evidence="2">
    <location>
        <begin position="222"/>
        <end position="392"/>
    </location>
</feature>
<dbReference type="InParanoid" id="A0A671TJ49"/>
<dbReference type="Proteomes" id="UP000472265">
    <property type="component" value="Chromosome 6"/>
</dbReference>
<evidence type="ECO:0000256" key="1">
    <source>
        <dbReference type="ARBA" id="ARBA00039658"/>
    </source>
</evidence>
<dbReference type="InterPro" id="IPR041588">
    <property type="entry name" value="Integrase_H2C2"/>
</dbReference>
<dbReference type="SUPFAM" id="SSF53098">
    <property type="entry name" value="Ribonuclease H-like"/>
    <property type="match status" value="1"/>
</dbReference>
<dbReference type="InterPro" id="IPR001584">
    <property type="entry name" value="Integrase_cat-core"/>
</dbReference>
<accession>A0A671TJ49</accession>
<reference evidence="3" key="1">
    <citation type="submission" date="2021-04" db="EMBL/GenBank/DDBJ databases">
        <authorList>
            <consortium name="Wellcome Sanger Institute Data Sharing"/>
        </authorList>
    </citation>
    <scope>NUCLEOTIDE SEQUENCE [LARGE SCALE GENOMIC DNA]</scope>
</reference>
<evidence type="ECO:0000313" key="3">
    <source>
        <dbReference type="Ensembl" id="ENSSAUP00010002053.1"/>
    </source>
</evidence>
<dbReference type="PANTHER" id="PTHR37984:SF5">
    <property type="entry name" value="PROTEIN NYNRIN-LIKE"/>
    <property type="match status" value="1"/>
</dbReference>
<dbReference type="Ensembl" id="ENSSAUT00010002133.1">
    <property type="protein sequence ID" value="ENSSAUP00010002053.1"/>
    <property type="gene ID" value="ENSSAUG00010001020.1"/>
</dbReference>
<name>A0A671TJ49_SPAAU</name>
<evidence type="ECO:0000313" key="4">
    <source>
        <dbReference type="Proteomes" id="UP000472265"/>
    </source>
</evidence>
<dbReference type="Pfam" id="PF17921">
    <property type="entry name" value="Integrase_H2C2"/>
    <property type="match status" value="1"/>
</dbReference>
<evidence type="ECO:0000259" key="2">
    <source>
        <dbReference type="PROSITE" id="PS50994"/>
    </source>
</evidence>
<reference evidence="3" key="2">
    <citation type="submission" date="2025-08" db="UniProtKB">
        <authorList>
            <consortium name="Ensembl"/>
        </authorList>
    </citation>
    <scope>IDENTIFICATION</scope>
</reference>
<dbReference type="InterPro" id="IPR012337">
    <property type="entry name" value="RNaseH-like_sf"/>
</dbReference>
<dbReference type="PROSITE" id="PS50994">
    <property type="entry name" value="INTEGRASE"/>
    <property type="match status" value="1"/>
</dbReference>
<dbReference type="GO" id="GO:0015074">
    <property type="term" value="P:DNA integration"/>
    <property type="evidence" value="ECO:0007669"/>
    <property type="project" value="InterPro"/>
</dbReference>
<dbReference type="GO" id="GO:0003676">
    <property type="term" value="F:nucleic acid binding"/>
    <property type="evidence" value="ECO:0007669"/>
    <property type="project" value="InterPro"/>
</dbReference>
<dbReference type="Gene3D" id="3.30.420.10">
    <property type="entry name" value="Ribonuclease H-like superfamily/Ribonuclease H"/>
    <property type="match status" value="1"/>
</dbReference>
<dbReference type="Gene3D" id="1.10.340.70">
    <property type="match status" value="1"/>
</dbReference>
<dbReference type="InterPro" id="IPR036397">
    <property type="entry name" value="RNaseH_sf"/>
</dbReference>
<protein>
    <recommendedName>
        <fullName evidence="1">Gypsy retrotransposon integrase-like protein 1</fullName>
    </recommendedName>
</protein>
<dbReference type="InterPro" id="IPR050951">
    <property type="entry name" value="Retrovirus_Pol_polyprotein"/>
</dbReference>
<dbReference type="PANTHER" id="PTHR37984">
    <property type="entry name" value="PROTEIN CBG26694"/>
    <property type="match status" value="1"/>
</dbReference>
<sequence length="455" mass="52446">MYLCGLESYRLLTDHKPLVTLINHRDLDRAPLKCQRLLIRLMKFNPVAEYVPGKNLIVPDTLSRHPESTVEDTVLNEDIRAYVDAIEEQERHKPVLELIKMETAKDDFLQYVQHYIRSGWPQHERNVTRPAMDYYRERGSLSEQNGLLKRANQIVIPQTLRSEMLERIHHGHLGLNKCRERYRDAIWWPKISQAVKDKVLSCSHCNEHKPSQHREPLITTPLPELPQQKLAADLCEFKGKNFLVVVDYYSRWLEILSLTSTTSEPVISKLLSIFAQFGIPEELITDNSPQFASQQFKDFMSKYDIQHTTSSPFYPQANGLAERAVRTAKSILRQPDPQLSLLSYRDTATEPTKESPARLLMGRLRTTVPKLNNLLRPAWPNLSTVKQNDTKAKKAYQSTYNRRYSAKPLPVLDVGDRVRLKTDTEKEWSGTGVIQATSSTPRSFVVKTPEGDTFR</sequence>
<dbReference type="FunFam" id="1.10.340.70:FF:000004">
    <property type="entry name" value="Retrovirus-related Pol polyprotein from transposon 297-like Protein"/>
    <property type="match status" value="1"/>
</dbReference>
<dbReference type="FunFam" id="3.30.420.10:FF:000063">
    <property type="entry name" value="Retrovirus-related Pol polyprotein from transposon 297-like Protein"/>
    <property type="match status" value="1"/>
</dbReference>
<proteinExistence type="predicted"/>